<keyword evidence="8 14" id="KW-0915">Sodium</keyword>
<comment type="caution">
    <text evidence="15">The sequence shown here is derived from an EMBL/GenBank/DDBJ whole genome shotgun (WGS) entry which is preliminary data.</text>
</comment>
<dbReference type="RefSeq" id="WP_200520950.1">
    <property type="nucleotide sequence ID" value="NZ_JAEHNZ010000001.1"/>
</dbReference>
<feature type="transmembrane region" description="Helical" evidence="14">
    <location>
        <begin position="128"/>
        <end position="149"/>
    </location>
</feature>
<keyword evidence="3 14" id="KW-0813">Transport</keyword>
<comment type="similarity">
    <text evidence="2 13">Belongs to the sodium:solute symporter (SSF) (TC 2.A.21) family.</text>
</comment>
<comment type="function">
    <text evidence="14">Catalyzes the sodium-dependent uptake of extracellular L-proline.</text>
</comment>
<feature type="transmembrane region" description="Helical" evidence="14">
    <location>
        <begin position="461"/>
        <end position="479"/>
    </location>
</feature>
<dbReference type="InterPro" id="IPR050277">
    <property type="entry name" value="Sodium:Solute_Symporter"/>
</dbReference>
<protein>
    <recommendedName>
        <fullName evidence="14">Sodium/proline symporter</fullName>
    </recommendedName>
    <alternativeName>
        <fullName evidence="14">Proline permease</fullName>
    </alternativeName>
</protein>
<dbReference type="InterPro" id="IPR038377">
    <property type="entry name" value="Na/Glc_symporter_sf"/>
</dbReference>
<keyword evidence="6 14" id="KW-0769">Symport</keyword>
<feature type="transmembrane region" description="Helical" evidence="14">
    <location>
        <begin position="190"/>
        <end position="210"/>
    </location>
</feature>
<dbReference type="Gene3D" id="1.20.1730.10">
    <property type="entry name" value="Sodium/glucose cotransporter"/>
    <property type="match status" value="1"/>
</dbReference>
<evidence type="ECO:0000256" key="9">
    <source>
        <dbReference type="ARBA" id="ARBA00023065"/>
    </source>
</evidence>
<evidence type="ECO:0000256" key="12">
    <source>
        <dbReference type="ARBA" id="ARBA00033708"/>
    </source>
</evidence>
<feature type="transmembrane region" description="Helical" evidence="14">
    <location>
        <begin position="161"/>
        <end position="183"/>
    </location>
</feature>
<feature type="transmembrane region" description="Helical" evidence="14">
    <location>
        <begin position="373"/>
        <end position="393"/>
    </location>
</feature>
<dbReference type="CDD" id="cd11475">
    <property type="entry name" value="SLC5sbd_PutP"/>
    <property type="match status" value="1"/>
</dbReference>
<evidence type="ECO:0000256" key="5">
    <source>
        <dbReference type="ARBA" id="ARBA00022692"/>
    </source>
</evidence>
<feature type="transmembrane region" description="Helical" evidence="14">
    <location>
        <begin position="399"/>
        <end position="420"/>
    </location>
</feature>
<feature type="transmembrane region" description="Helical" evidence="14">
    <location>
        <begin position="277"/>
        <end position="300"/>
    </location>
</feature>
<evidence type="ECO:0000256" key="14">
    <source>
        <dbReference type="RuleBase" id="RU366012"/>
    </source>
</evidence>
<keyword evidence="10 14" id="KW-0472">Membrane</keyword>
<dbReference type="PANTHER" id="PTHR48086">
    <property type="entry name" value="SODIUM/PROLINE SYMPORTER-RELATED"/>
    <property type="match status" value="1"/>
</dbReference>
<evidence type="ECO:0000256" key="6">
    <source>
        <dbReference type="ARBA" id="ARBA00022847"/>
    </source>
</evidence>
<keyword evidence="5 14" id="KW-0812">Transmembrane</keyword>
<keyword evidence="16" id="KW-1185">Reference proteome</keyword>
<proteinExistence type="inferred from homology"/>
<organism evidence="15 16">
    <name type="scientific">Kingella bonacorsii</name>
    <dbReference type="NCBI Taxonomy" id="2796361"/>
    <lineage>
        <taxon>Bacteria</taxon>
        <taxon>Pseudomonadati</taxon>
        <taxon>Pseudomonadota</taxon>
        <taxon>Betaproteobacteria</taxon>
        <taxon>Neisseriales</taxon>
        <taxon>Neisseriaceae</taxon>
        <taxon>Kingella</taxon>
    </lineage>
</organism>
<dbReference type="NCBIfam" id="TIGR00813">
    <property type="entry name" value="sss"/>
    <property type="match status" value="1"/>
</dbReference>
<dbReference type="PANTHER" id="PTHR48086:SF3">
    <property type="entry name" value="SODIUM_PROLINE SYMPORTER"/>
    <property type="match status" value="1"/>
</dbReference>
<dbReference type="EMBL" id="JAEHNZ010000001">
    <property type="protein sequence ID" value="MBK0395126.1"/>
    <property type="molecule type" value="Genomic_DNA"/>
</dbReference>
<keyword evidence="4" id="KW-1003">Cell membrane</keyword>
<keyword evidence="14" id="KW-0029">Amino-acid transport</keyword>
<evidence type="ECO:0000256" key="10">
    <source>
        <dbReference type="ARBA" id="ARBA00023136"/>
    </source>
</evidence>
<dbReference type="InterPro" id="IPR011851">
    <property type="entry name" value="Na/Pro_symporter"/>
</dbReference>
<feature type="transmembrane region" description="Helical" evidence="14">
    <location>
        <begin position="64"/>
        <end position="85"/>
    </location>
</feature>
<evidence type="ECO:0000256" key="13">
    <source>
        <dbReference type="RuleBase" id="RU362091"/>
    </source>
</evidence>
<name>A0ABS1BP97_9NEIS</name>
<comment type="subcellular location">
    <subcellularLocation>
        <location evidence="14">Cell inner membrane</location>
        <topology evidence="14">Multi-pass membrane protein</topology>
    </subcellularLocation>
    <subcellularLocation>
        <location evidence="1">Cell membrane</location>
        <topology evidence="1">Multi-pass membrane protein</topology>
    </subcellularLocation>
</comment>
<dbReference type="InterPro" id="IPR001734">
    <property type="entry name" value="Na/solute_symporter"/>
</dbReference>
<dbReference type="Proteomes" id="UP000614058">
    <property type="component" value="Unassembled WGS sequence"/>
</dbReference>
<dbReference type="Pfam" id="PF00474">
    <property type="entry name" value="SSF"/>
    <property type="match status" value="1"/>
</dbReference>
<dbReference type="InterPro" id="IPR018212">
    <property type="entry name" value="Na/solute_symporter_CS"/>
</dbReference>
<dbReference type="PROSITE" id="PS00457">
    <property type="entry name" value="NA_SOLUT_SYMP_2"/>
    <property type="match status" value="1"/>
</dbReference>
<feature type="transmembrane region" description="Helical" evidence="14">
    <location>
        <begin position="432"/>
        <end position="449"/>
    </location>
</feature>
<sequence length="505" mass="54376">MNPMYITFGLYLFAVLGIGLVAYFSTKNFDDYILGGRSLGAFVTAMSAGASDMSGWLLMGLPGAIYLSGFSEAWIAIGLTVGAYFNWLWVAGRLRVHTEYNNNALTLPDYFYHRFGGKSVAIKLSSAFIILFFFTVYCASGVVAGARLFQSLFPNMTYMQAMWLGAGATIAYTFIGGFLAVSWTDTVQATLMIFALILTPVMVYLAVGGADQVSAAIQAATASSGTQYSSLFTGTTVLGIISTAAWGLGYFGQPHILARFMAAENVKSLVNARRIGMTWMILCLLGAVMVGYFGIAYFGAHPEQVASMQGNPERVFIALTTLLFNPWIAGVILSAILAAVMSTLSAQLLLCSSAITEDFYKGFFRPNATQSELVWIGRGMVLAVAGISIIIAANPENRVLGLVAYAWAGFGAAFGPLVILSLTWRRLTQTGALASMITGAVVVVLWAEAVNPLLKRAELPTMYEIVPGFILATLVAWLVSLNDKTPEENVLARFDQARDAYNQAK</sequence>
<dbReference type="NCBIfam" id="TIGR02121">
    <property type="entry name" value="Na_Pro_sym"/>
    <property type="match status" value="1"/>
</dbReference>
<feature type="transmembrane region" description="Helical" evidence="14">
    <location>
        <begin position="230"/>
        <end position="251"/>
    </location>
</feature>
<evidence type="ECO:0000256" key="11">
    <source>
        <dbReference type="ARBA" id="ARBA00023201"/>
    </source>
</evidence>
<evidence type="ECO:0000256" key="2">
    <source>
        <dbReference type="ARBA" id="ARBA00006434"/>
    </source>
</evidence>
<keyword evidence="14" id="KW-0997">Cell inner membrane</keyword>
<evidence type="ECO:0000256" key="7">
    <source>
        <dbReference type="ARBA" id="ARBA00022989"/>
    </source>
</evidence>
<keyword evidence="11 14" id="KW-0739">Sodium transport</keyword>
<dbReference type="PROSITE" id="PS50283">
    <property type="entry name" value="NA_SOLUT_SYMP_3"/>
    <property type="match status" value="1"/>
</dbReference>
<feature type="transmembrane region" description="Helical" evidence="14">
    <location>
        <begin position="38"/>
        <end position="58"/>
    </location>
</feature>
<evidence type="ECO:0000313" key="16">
    <source>
        <dbReference type="Proteomes" id="UP000614058"/>
    </source>
</evidence>
<keyword evidence="7 14" id="KW-1133">Transmembrane helix</keyword>
<evidence type="ECO:0000256" key="8">
    <source>
        <dbReference type="ARBA" id="ARBA00023053"/>
    </source>
</evidence>
<evidence type="ECO:0000256" key="4">
    <source>
        <dbReference type="ARBA" id="ARBA00022475"/>
    </source>
</evidence>
<reference evidence="15 16" key="1">
    <citation type="journal article" date="2021" name="Pathogens">
        <title>Isolation and Characterization of Kingella bonacorsii sp. nov., A Novel Kingella Species Detected in a Stable Periodontitis Subject.</title>
        <authorList>
            <person name="Antezack A."/>
            <person name="Boxberger M."/>
            <person name="Rolland C."/>
            <person name="Monnet-Corti V."/>
            <person name="La Scola B."/>
        </authorList>
    </citation>
    <scope>NUCLEOTIDE SEQUENCE [LARGE SCALE GENOMIC DNA]</scope>
    <source>
        <strain evidence="15 16">Marseille-Q4569</strain>
    </source>
</reference>
<accession>A0ABS1BP97</accession>
<gene>
    <name evidence="15" type="primary">putP</name>
    <name evidence="15" type="ORF">JDW22_00655</name>
</gene>
<evidence type="ECO:0000313" key="15">
    <source>
        <dbReference type="EMBL" id="MBK0395126.1"/>
    </source>
</evidence>
<evidence type="ECO:0000256" key="1">
    <source>
        <dbReference type="ARBA" id="ARBA00004651"/>
    </source>
</evidence>
<keyword evidence="9 14" id="KW-0406">Ion transport</keyword>
<comment type="catalytic activity">
    <reaction evidence="12">
        <text>L-proline(in) + Na(+)(in) = L-proline(out) + Na(+)(out)</text>
        <dbReference type="Rhea" id="RHEA:28967"/>
        <dbReference type="ChEBI" id="CHEBI:29101"/>
        <dbReference type="ChEBI" id="CHEBI:60039"/>
    </reaction>
</comment>
<feature type="transmembrane region" description="Helical" evidence="14">
    <location>
        <begin position="6"/>
        <end position="26"/>
    </location>
</feature>
<evidence type="ECO:0000256" key="3">
    <source>
        <dbReference type="ARBA" id="ARBA00022448"/>
    </source>
</evidence>